<dbReference type="InterPro" id="IPR008207">
    <property type="entry name" value="Sig_transdc_His_kin_Hpt_dom"/>
</dbReference>
<feature type="domain" description="HPt" evidence="3">
    <location>
        <begin position="21"/>
        <end position="119"/>
    </location>
</feature>
<evidence type="ECO:0000313" key="5">
    <source>
        <dbReference type="Proteomes" id="UP000199586"/>
    </source>
</evidence>
<gene>
    <name evidence="4" type="ORF">SAMN04488241_102335</name>
</gene>
<dbReference type="Pfam" id="PF01627">
    <property type="entry name" value="Hpt"/>
    <property type="match status" value="1"/>
</dbReference>
<evidence type="ECO:0000313" key="4">
    <source>
        <dbReference type="EMBL" id="SFP50510.1"/>
    </source>
</evidence>
<dbReference type="GO" id="GO:0000160">
    <property type="term" value="P:phosphorelay signal transduction system"/>
    <property type="evidence" value="ECO:0007669"/>
    <property type="project" value="UniProtKB-KW"/>
</dbReference>
<dbReference type="PROSITE" id="PS50894">
    <property type="entry name" value="HPT"/>
    <property type="match status" value="1"/>
</dbReference>
<name>A0A1I5QWM5_9SPHN</name>
<dbReference type="RefSeq" id="WP_093331561.1">
    <property type="nucleotide sequence ID" value="NZ_FOXP01000002.1"/>
</dbReference>
<accession>A0A1I5QWM5</accession>
<keyword evidence="2" id="KW-0597">Phosphoprotein</keyword>
<reference evidence="4 5" key="1">
    <citation type="submission" date="2016-10" db="EMBL/GenBank/DDBJ databases">
        <authorList>
            <person name="de Groot N.N."/>
        </authorList>
    </citation>
    <scope>NUCLEOTIDE SEQUENCE [LARGE SCALE GENOMIC DNA]</scope>
    <source>
        <strain evidence="4 5">CGMCC 1.9113</strain>
    </source>
</reference>
<keyword evidence="5" id="KW-1185">Reference proteome</keyword>
<protein>
    <submittedName>
        <fullName evidence="4">HPt (Histidine-containing phosphotransfer) domain-containing protein</fullName>
    </submittedName>
</protein>
<dbReference type="EMBL" id="FOXP01000002">
    <property type="protein sequence ID" value="SFP50510.1"/>
    <property type="molecule type" value="Genomic_DNA"/>
</dbReference>
<dbReference type="SUPFAM" id="SSF47226">
    <property type="entry name" value="Histidine-containing phosphotransfer domain, HPT domain"/>
    <property type="match status" value="1"/>
</dbReference>
<dbReference type="Gene3D" id="1.20.120.160">
    <property type="entry name" value="HPT domain"/>
    <property type="match status" value="1"/>
</dbReference>
<dbReference type="OrthoDB" id="7448591at2"/>
<dbReference type="GO" id="GO:0004672">
    <property type="term" value="F:protein kinase activity"/>
    <property type="evidence" value="ECO:0007669"/>
    <property type="project" value="UniProtKB-ARBA"/>
</dbReference>
<organism evidence="4 5">
    <name type="scientific">Sphingomonas rubra</name>
    <dbReference type="NCBI Taxonomy" id="634430"/>
    <lineage>
        <taxon>Bacteria</taxon>
        <taxon>Pseudomonadati</taxon>
        <taxon>Pseudomonadota</taxon>
        <taxon>Alphaproteobacteria</taxon>
        <taxon>Sphingomonadales</taxon>
        <taxon>Sphingomonadaceae</taxon>
        <taxon>Sphingomonas</taxon>
    </lineage>
</organism>
<evidence type="ECO:0000259" key="3">
    <source>
        <dbReference type="PROSITE" id="PS50894"/>
    </source>
</evidence>
<feature type="modified residue" description="Phosphohistidine" evidence="2">
    <location>
        <position position="60"/>
    </location>
</feature>
<dbReference type="AlphaFoldDB" id="A0A1I5QWM5"/>
<dbReference type="Proteomes" id="UP000199586">
    <property type="component" value="Unassembled WGS sequence"/>
</dbReference>
<evidence type="ECO:0000256" key="1">
    <source>
        <dbReference type="ARBA" id="ARBA00023012"/>
    </source>
</evidence>
<sequence>MSFEGSTLVDWPVYAAARAELGTGFVRILGYFREDGVKSVAAVEAAMRACSAAPMVIPAHTLKGEARQFGAEPLALLAEQIEGIARDCVEHQDTPDEAVELVARLRPLFDQTMTLLEREANPLVTRRPVGGFGRRSA</sequence>
<evidence type="ECO:0000256" key="2">
    <source>
        <dbReference type="PROSITE-ProRule" id="PRU00110"/>
    </source>
</evidence>
<dbReference type="InterPro" id="IPR036641">
    <property type="entry name" value="HPT_dom_sf"/>
</dbReference>
<keyword evidence="1" id="KW-0902">Two-component regulatory system</keyword>
<dbReference type="STRING" id="634430.SAMN04488241_102335"/>
<proteinExistence type="predicted"/>